<organism evidence="1 2">
    <name type="scientific">Arctium lappa</name>
    <name type="common">Greater burdock</name>
    <name type="synonym">Lappa major</name>
    <dbReference type="NCBI Taxonomy" id="4217"/>
    <lineage>
        <taxon>Eukaryota</taxon>
        <taxon>Viridiplantae</taxon>
        <taxon>Streptophyta</taxon>
        <taxon>Embryophyta</taxon>
        <taxon>Tracheophyta</taxon>
        <taxon>Spermatophyta</taxon>
        <taxon>Magnoliopsida</taxon>
        <taxon>eudicotyledons</taxon>
        <taxon>Gunneridae</taxon>
        <taxon>Pentapetalae</taxon>
        <taxon>asterids</taxon>
        <taxon>campanulids</taxon>
        <taxon>Asterales</taxon>
        <taxon>Asteraceae</taxon>
        <taxon>Carduoideae</taxon>
        <taxon>Cardueae</taxon>
        <taxon>Arctiinae</taxon>
        <taxon>Arctium</taxon>
    </lineage>
</organism>
<accession>A0ACB8XR28</accession>
<proteinExistence type="predicted"/>
<reference evidence="2" key="1">
    <citation type="journal article" date="2022" name="Mol. Ecol. Resour.">
        <title>The genomes of chicory, endive, great burdock and yacon provide insights into Asteraceae palaeo-polyploidization history and plant inulin production.</title>
        <authorList>
            <person name="Fan W."/>
            <person name="Wang S."/>
            <person name="Wang H."/>
            <person name="Wang A."/>
            <person name="Jiang F."/>
            <person name="Liu H."/>
            <person name="Zhao H."/>
            <person name="Xu D."/>
            <person name="Zhang Y."/>
        </authorList>
    </citation>
    <scope>NUCLEOTIDE SEQUENCE [LARGE SCALE GENOMIC DNA]</scope>
    <source>
        <strain evidence="2">cv. Niubang</strain>
    </source>
</reference>
<evidence type="ECO:0000313" key="1">
    <source>
        <dbReference type="EMBL" id="KAI3672809.1"/>
    </source>
</evidence>
<name>A0ACB8XR28_ARCLA</name>
<dbReference type="Proteomes" id="UP001055879">
    <property type="component" value="Linkage Group LG15"/>
</dbReference>
<evidence type="ECO:0000313" key="2">
    <source>
        <dbReference type="Proteomes" id="UP001055879"/>
    </source>
</evidence>
<dbReference type="EMBL" id="CM042061">
    <property type="protein sequence ID" value="KAI3672809.1"/>
    <property type="molecule type" value="Genomic_DNA"/>
</dbReference>
<gene>
    <name evidence="1" type="ORF">L6452_38909</name>
</gene>
<comment type="caution">
    <text evidence="1">The sequence shown here is derived from an EMBL/GenBank/DDBJ whole genome shotgun (WGS) entry which is preliminary data.</text>
</comment>
<protein>
    <submittedName>
        <fullName evidence="1">Uncharacterized protein</fullName>
    </submittedName>
</protein>
<keyword evidence="2" id="KW-1185">Reference proteome</keyword>
<reference evidence="1 2" key="2">
    <citation type="journal article" date="2022" name="Mol. Ecol. Resour.">
        <title>The genomes of chicory, endive, great burdock and yacon provide insights into Asteraceae paleo-polyploidization history and plant inulin production.</title>
        <authorList>
            <person name="Fan W."/>
            <person name="Wang S."/>
            <person name="Wang H."/>
            <person name="Wang A."/>
            <person name="Jiang F."/>
            <person name="Liu H."/>
            <person name="Zhao H."/>
            <person name="Xu D."/>
            <person name="Zhang Y."/>
        </authorList>
    </citation>
    <scope>NUCLEOTIDE SEQUENCE [LARGE SCALE GENOMIC DNA]</scope>
    <source>
        <strain evidence="2">cv. Niubang</strain>
    </source>
</reference>
<sequence length="102" mass="11706">MAFVAQRYSYGRPWIFALRLIGLTPLAERLSFLIEYKSDMSKPEKPKKLIGRFDGEKLREHARNMSRNAIEERSADERPPSRSGEIVDERSGLQSFSTGDES</sequence>